<gene>
    <name evidence="3" type="ORF">PHATRDRAFT_50479</name>
</gene>
<proteinExistence type="predicted"/>
<dbReference type="HOGENOM" id="CLU_395101_0_0_1"/>
<feature type="compositionally biased region" description="Basic and acidic residues" evidence="1">
    <location>
        <begin position="438"/>
        <end position="453"/>
    </location>
</feature>
<dbReference type="AlphaFoldDB" id="B7GE84"/>
<dbReference type="EMBL" id="CM000632">
    <property type="protein sequence ID" value="EEC43108.1"/>
    <property type="molecule type" value="Genomic_DNA"/>
</dbReference>
<organism evidence="3 4">
    <name type="scientific">Phaeodactylum tricornutum (strain CCAP 1055/1)</name>
    <dbReference type="NCBI Taxonomy" id="556484"/>
    <lineage>
        <taxon>Eukaryota</taxon>
        <taxon>Sar</taxon>
        <taxon>Stramenopiles</taxon>
        <taxon>Ochrophyta</taxon>
        <taxon>Bacillariophyta</taxon>
        <taxon>Bacillariophyceae</taxon>
        <taxon>Bacillariophycidae</taxon>
        <taxon>Naviculales</taxon>
        <taxon>Phaeodactylaceae</taxon>
        <taxon>Phaeodactylum</taxon>
    </lineage>
</organism>
<evidence type="ECO:0000313" key="4">
    <source>
        <dbReference type="Proteomes" id="UP000000759"/>
    </source>
</evidence>
<dbReference type="PaxDb" id="2850-Phatr50479"/>
<sequence>MTSTTGNVAVDPATAEGLGIPLTDITDPDDSDVLCGRGGAALRHPGNQTYRRLVNLNKGLYITCLKTEKLKISRSIVAAIREQKGRFLEKDSKTGNWYDIGDKKAVEKTSQALREGQPKLRQKIVEMGGGVAGTAAFMESQLGDSSSAFSHTNRNDIPPPPPSMLGTPDMSHSPHLGHNGNALNSVGISAHAGMPGLLPHNPHDAATAAALRRQHLDLRQQQQDLEQQLHAASMGNAMNFNQQQQQQQQSRSKDLHQDMLQRLSLRDVSSDPNAYDMQEQTNRLRPSLTQRGPQIAQELGIRDSQLSLLSDFSAYGSGQQLLVNMSLGSMDPGSFRYQQHPQQMQQSLQSMDSGSFRQQLQSLQSIDSGSFRQQMPRQQQHHQQQQQQQQMQQQHFQQQYQQQQHQGFSALDHGQSDECHPRPIQQSLNDRGTSSTTAREDYSSSNDGNRKTNDGVSNPSVNSVVTASSNSDPHCNGNTNSGSSTNSSKLAGLDRRRVFAKMKYTRPPSEMKMKPEDSARSMQDGMSDFHMVESTMSFLSNMSQLSAADKGGNGEKTASAGADGASSAEILVSAVPTPVFPAGVETAKVIDHSSDNHERMSTYSEAASGSRRSIMSGLSRISDADISIFSDLSRKIGNVSTRSIAMSDISAIDMQEQDNEDESTTSNFEGASIDPIDPIRSPQRLSGGNYSEPYDFTI</sequence>
<dbReference type="OrthoDB" id="47068at2759"/>
<evidence type="ECO:0000313" key="3">
    <source>
        <dbReference type="EMBL" id="EEC43108.1"/>
    </source>
</evidence>
<dbReference type="InterPro" id="IPR049227">
    <property type="entry name" value="DUF6824"/>
</dbReference>
<feature type="compositionally biased region" description="Polar residues" evidence="1">
    <location>
        <begin position="278"/>
        <end position="289"/>
    </location>
</feature>
<feature type="region of interest" description="Disordered" evidence="1">
    <location>
        <begin position="145"/>
        <end position="168"/>
    </location>
</feature>
<feature type="compositionally biased region" description="Polar residues" evidence="1">
    <location>
        <begin position="424"/>
        <end position="437"/>
    </location>
</feature>
<feature type="region of interest" description="Disordered" evidence="1">
    <location>
        <begin position="655"/>
        <end position="698"/>
    </location>
</feature>
<feature type="domain" description="DUF6824" evidence="2">
    <location>
        <begin position="32"/>
        <end position="115"/>
    </location>
</feature>
<feature type="region of interest" description="Disordered" evidence="1">
    <location>
        <begin position="264"/>
        <end position="289"/>
    </location>
</feature>
<dbReference type="eggNOG" id="ENOG502SQQZ">
    <property type="taxonomic scope" value="Eukaryota"/>
</dbReference>
<feature type="compositionally biased region" description="Low complexity" evidence="1">
    <location>
        <begin position="454"/>
        <end position="488"/>
    </location>
</feature>
<reference evidence="4" key="2">
    <citation type="submission" date="2008-08" db="EMBL/GenBank/DDBJ databases">
        <authorList>
            <consortium name="Diatom Consortium"/>
            <person name="Grigoriev I."/>
            <person name="Grimwood J."/>
            <person name="Kuo A."/>
            <person name="Otillar R.P."/>
            <person name="Salamov A."/>
            <person name="Detter J.C."/>
            <person name="Lindquist E."/>
            <person name="Shapiro H."/>
            <person name="Lucas S."/>
            <person name="Glavina del Rio T."/>
            <person name="Pitluck S."/>
            <person name="Rokhsar D."/>
            <person name="Bowler C."/>
        </authorList>
    </citation>
    <scope>GENOME REANNOTATION</scope>
    <source>
        <strain evidence="4">CCAP 1055/1</strain>
    </source>
</reference>
<feature type="region of interest" description="Disordered" evidence="1">
    <location>
        <begin position="371"/>
        <end position="495"/>
    </location>
</feature>
<protein>
    <recommendedName>
        <fullName evidence="2">DUF6824 domain-containing protein</fullName>
    </recommendedName>
</protein>
<feature type="compositionally biased region" description="Low complexity" evidence="1">
    <location>
        <begin position="373"/>
        <end position="406"/>
    </location>
</feature>
<dbReference type="GeneID" id="7199275"/>
<evidence type="ECO:0000256" key="1">
    <source>
        <dbReference type="SAM" id="MobiDB-lite"/>
    </source>
</evidence>
<dbReference type="Proteomes" id="UP000000759">
    <property type="component" value="Chromosome 30"/>
</dbReference>
<evidence type="ECO:0000259" key="2">
    <source>
        <dbReference type="Pfam" id="PF20710"/>
    </source>
</evidence>
<keyword evidence="4" id="KW-1185">Reference proteome</keyword>
<name>B7GE84_PHATC</name>
<dbReference type="InParanoid" id="B7GE84"/>
<accession>B7GE84</accession>
<dbReference type="RefSeq" id="XP_002185439.1">
    <property type="nucleotide sequence ID" value="XM_002185403.1"/>
</dbReference>
<reference evidence="3 4" key="1">
    <citation type="journal article" date="2008" name="Nature">
        <title>The Phaeodactylum genome reveals the evolutionary history of diatom genomes.</title>
        <authorList>
            <person name="Bowler C."/>
            <person name="Allen A.E."/>
            <person name="Badger J.H."/>
            <person name="Grimwood J."/>
            <person name="Jabbari K."/>
            <person name="Kuo A."/>
            <person name="Maheswari U."/>
            <person name="Martens C."/>
            <person name="Maumus F."/>
            <person name="Otillar R.P."/>
            <person name="Rayko E."/>
            <person name="Salamov A."/>
            <person name="Vandepoele K."/>
            <person name="Beszteri B."/>
            <person name="Gruber A."/>
            <person name="Heijde M."/>
            <person name="Katinka M."/>
            <person name="Mock T."/>
            <person name="Valentin K."/>
            <person name="Verret F."/>
            <person name="Berges J.A."/>
            <person name="Brownlee C."/>
            <person name="Cadoret J.P."/>
            <person name="Chiovitti A."/>
            <person name="Choi C.J."/>
            <person name="Coesel S."/>
            <person name="De Martino A."/>
            <person name="Detter J.C."/>
            <person name="Durkin C."/>
            <person name="Falciatore A."/>
            <person name="Fournet J."/>
            <person name="Haruta M."/>
            <person name="Huysman M.J."/>
            <person name="Jenkins B.D."/>
            <person name="Jiroutova K."/>
            <person name="Jorgensen R.E."/>
            <person name="Joubert Y."/>
            <person name="Kaplan A."/>
            <person name="Kroger N."/>
            <person name="Kroth P.G."/>
            <person name="La Roche J."/>
            <person name="Lindquist E."/>
            <person name="Lommer M."/>
            <person name="Martin-Jezequel V."/>
            <person name="Lopez P.J."/>
            <person name="Lucas S."/>
            <person name="Mangogna M."/>
            <person name="McGinnis K."/>
            <person name="Medlin L.K."/>
            <person name="Montsant A."/>
            <person name="Oudot-Le Secq M.P."/>
            <person name="Napoli C."/>
            <person name="Obornik M."/>
            <person name="Parker M.S."/>
            <person name="Petit J.L."/>
            <person name="Porcel B.M."/>
            <person name="Poulsen N."/>
            <person name="Robison M."/>
            <person name="Rychlewski L."/>
            <person name="Rynearson T.A."/>
            <person name="Schmutz J."/>
            <person name="Shapiro H."/>
            <person name="Siaut M."/>
            <person name="Stanley M."/>
            <person name="Sussman M.R."/>
            <person name="Taylor A.R."/>
            <person name="Vardi A."/>
            <person name="von Dassow P."/>
            <person name="Vyverman W."/>
            <person name="Willis A."/>
            <person name="Wyrwicz L.S."/>
            <person name="Rokhsar D.S."/>
            <person name="Weissenbach J."/>
            <person name="Armbrust E.V."/>
            <person name="Green B.R."/>
            <person name="Van de Peer Y."/>
            <person name="Grigoriev I.V."/>
        </authorList>
    </citation>
    <scope>NUCLEOTIDE SEQUENCE [LARGE SCALE GENOMIC DNA]</scope>
    <source>
        <strain evidence="3 4">CCAP 1055/1</strain>
    </source>
</reference>
<feature type="region of interest" description="Disordered" evidence="1">
    <location>
        <begin position="333"/>
        <end position="359"/>
    </location>
</feature>
<dbReference type="KEGG" id="pti:PHATRDRAFT_50479"/>
<feature type="compositionally biased region" description="Low complexity" evidence="1">
    <location>
        <begin position="338"/>
        <end position="355"/>
    </location>
</feature>
<dbReference type="Pfam" id="PF20710">
    <property type="entry name" value="DUF6824"/>
    <property type="match status" value="1"/>
</dbReference>